<accession>A0ABD4EF94</accession>
<dbReference type="PANTHER" id="PTHR43280">
    <property type="entry name" value="ARAC-FAMILY TRANSCRIPTIONAL REGULATOR"/>
    <property type="match status" value="1"/>
</dbReference>
<reference evidence="5 6" key="1">
    <citation type="submission" date="2016-01" db="EMBL/GenBank/DDBJ databases">
        <authorList>
            <person name="Mitreva M."/>
            <person name="Pepin K.H."/>
            <person name="Mihindukulasuriya K.A."/>
            <person name="Fulton R."/>
            <person name="Fronick C."/>
            <person name="O'Laughlin M."/>
            <person name="Miner T."/>
            <person name="Herter B."/>
            <person name="Rosa B.A."/>
            <person name="Cordes M."/>
            <person name="Tomlinson C."/>
            <person name="Wollam A."/>
            <person name="Palsikar V.B."/>
            <person name="Mardis E.R."/>
            <person name="Wilson R.K."/>
        </authorList>
    </citation>
    <scope>NUCLEOTIDE SEQUENCE [LARGE SCALE GENOMIC DNA]</scope>
    <source>
        <strain evidence="5 6">MJR7738</strain>
    </source>
</reference>
<sequence length="663" mass="78449">MRGRHMNGQFSVKLLQKLNTYGQKTVNVKLIYWVKGQGTIDINLKQYHMTEGDIVLLMLNDLYQIQSDDDAVTLVVDLSFKDYVKYASEYIDISGYKLSNIEKQQVLPILMNIIELECFNKADEQTTLKMIKHLCVELGSMSHLYRAKTQNMTVLDEVHDYLISHHTKKLKKQEIANALNMTNQELSNVIKYQTPFQSINQYVNDIRLKCALIDILKEHRTVEDIAYQHGFNHYSRFINLFKDSYGYTPKEIRKQYHSLTTSYYENIQYLPLSEQTYQSYFHKVKHYTTVSNNKDIILSSNTLPICHIEPKDLFITSQQLLYLNEHQIFYVTQHLFSKNKHVYVIIPIDLTDFSAVQRMCEYYLTKLNYLGLTPIFYFKGLDLTYLEQHGFNNVNQLFITLFYSRFVNEVDGVSIMLDSTDKQVIQKVVNEVRQFFNRCTLYLSVPHRDVRPYEFNEIDEYITSYFITFEQLTTWKKYHHKVILDTTMLNMNQNGEITQQNIINFSLMARYYLMLKGISFSLDFLLQYLFHGRNMDNNMFLAFFNMMNQLRGDIVHQDNQIILTKFKFEYQCLAFNMNISTAEQLQDLQLNFKTTQPMSHAESSLITYTKAPNLNHHQDQTKNKDNLFQPHFWKGQLSYPTIINRKYILPSMSIGHIKFSLRS</sequence>
<dbReference type="PROSITE" id="PS01124">
    <property type="entry name" value="HTH_ARAC_FAMILY_2"/>
    <property type="match status" value="1"/>
</dbReference>
<dbReference type="InterPro" id="IPR018060">
    <property type="entry name" value="HTH_AraC"/>
</dbReference>
<protein>
    <submittedName>
        <fullName evidence="5">Transcriptional regulator, AraC family</fullName>
    </submittedName>
</protein>
<proteinExistence type="predicted"/>
<feature type="domain" description="HTH araC/xylS-type" evidence="4">
    <location>
        <begin position="156"/>
        <end position="255"/>
    </location>
</feature>
<keyword evidence="3" id="KW-0804">Transcription</keyword>
<organism evidence="5 6">
    <name type="scientific">Staphylococcus lugdunensis</name>
    <dbReference type="NCBI Taxonomy" id="28035"/>
    <lineage>
        <taxon>Bacteria</taxon>
        <taxon>Bacillati</taxon>
        <taxon>Bacillota</taxon>
        <taxon>Bacilli</taxon>
        <taxon>Bacillales</taxon>
        <taxon>Staphylococcaceae</taxon>
        <taxon>Staphylococcus</taxon>
    </lineage>
</organism>
<dbReference type="SMART" id="SM00342">
    <property type="entry name" value="HTH_ARAC"/>
    <property type="match status" value="1"/>
</dbReference>
<dbReference type="InterPro" id="IPR018062">
    <property type="entry name" value="HTH_AraC-typ_CS"/>
</dbReference>
<dbReference type="PROSITE" id="PS00041">
    <property type="entry name" value="HTH_ARAC_FAMILY_1"/>
    <property type="match status" value="1"/>
</dbReference>
<evidence type="ECO:0000256" key="1">
    <source>
        <dbReference type="ARBA" id="ARBA00023015"/>
    </source>
</evidence>
<gene>
    <name evidence="5" type="ORF">HMPREF3225_01521</name>
</gene>
<evidence type="ECO:0000256" key="3">
    <source>
        <dbReference type="ARBA" id="ARBA00023163"/>
    </source>
</evidence>
<comment type="caution">
    <text evidence="5">The sequence shown here is derived from an EMBL/GenBank/DDBJ whole genome shotgun (WGS) entry which is preliminary data.</text>
</comment>
<evidence type="ECO:0000313" key="5">
    <source>
        <dbReference type="EMBL" id="KXA37889.1"/>
    </source>
</evidence>
<evidence type="ECO:0000256" key="2">
    <source>
        <dbReference type="ARBA" id="ARBA00023125"/>
    </source>
</evidence>
<dbReference type="Pfam" id="PF12833">
    <property type="entry name" value="HTH_18"/>
    <property type="match status" value="1"/>
</dbReference>
<keyword evidence="1" id="KW-0805">Transcription regulation</keyword>
<dbReference type="PANTHER" id="PTHR43280:SF34">
    <property type="entry name" value="ARAC-FAMILY TRANSCRIPTIONAL REGULATOR"/>
    <property type="match status" value="1"/>
</dbReference>
<name>A0ABD4EF94_STALU</name>
<evidence type="ECO:0000259" key="4">
    <source>
        <dbReference type="PROSITE" id="PS01124"/>
    </source>
</evidence>
<keyword evidence="2" id="KW-0238">DNA-binding</keyword>
<dbReference type="EMBL" id="LRQI01000064">
    <property type="protein sequence ID" value="KXA37889.1"/>
    <property type="molecule type" value="Genomic_DNA"/>
</dbReference>
<dbReference type="Proteomes" id="UP000070063">
    <property type="component" value="Unassembled WGS sequence"/>
</dbReference>
<dbReference type="GO" id="GO:0003677">
    <property type="term" value="F:DNA binding"/>
    <property type="evidence" value="ECO:0007669"/>
    <property type="project" value="UniProtKB-KW"/>
</dbReference>
<evidence type="ECO:0000313" key="6">
    <source>
        <dbReference type="Proteomes" id="UP000070063"/>
    </source>
</evidence>
<dbReference type="AlphaFoldDB" id="A0ABD4EF94"/>
<dbReference type="Gene3D" id="1.10.10.60">
    <property type="entry name" value="Homeodomain-like"/>
    <property type="match status" value="1"/>
</dbReference>
<dbReference type="InterPro" id="IPR009057">
    <property type="entry name" value="Homeodomain-like_sf"/>
</dbReference>
<dbReference type="SUPFAM" id="SSF46689">
    <property type="entry name" value="Homeodomain-like"/>
    <property type="match status" value="1"/>
</dbReference>